<gene>
    <name evidence="1" type="ORF">HMPREF9225_0315</name>
</gene>
<sequence>MQNKMQKCVEKHVDNVENFVENGIDEELSCGLFKNFKIYIPE</sequence>
<name>E0NJH6_9FIRM</name>
<keyword evidence="2" id="KW-1185">Reference proteome</keyword>
<evidence type="ECO:0000313" key="1">
    <source>
        <dbReference type="EMBL" id="EFM25996.1"/>
    </source>
</evidence>
<accession>E0NJH6</accession>
<protein>
    <submittedName>
        <fullName evidence="1">Uncharacterized protein</fullName>
    </submittedName>
</protein>
<dbReference type="STRING" id="862517.HMPREF9225_0315"/>
<dbReference type="EMBL" id="AEEH01000018">
    <property type="protein sequence ID" value="EFM25996.1"/>
    <property type="molecule type" value="Genomic_DNA"/>
</dbReference>
<comment type="caution">
    <text evidence="1">The sequence shown here is derived from an EMBL/GenBank/DDBJ whole genome shotgun (WGS) entry which is preliminary data.</text>
</comment>
<organism evidence="1 2">
    <name type="scientific">Peptoniphilus duerdenii ATCC BAA-1640</name>
    <dbReference type="NCBI Taxonomy" id="862517"/>
    <lineage>
        <taxon>Bacteria</taxon>
        <taxon>Bacillati</taxon>
        <taxon>Bacillota</taxon>
        <taxon>Tissierellia</taxon>
        <taxon>Tissierellales</taxon>
        <taxon>Peptoniphilaceae</taxon>
        <taxon>Peptoniphilus</taxon>
    </lineage>
</organism>
<proteinExistence type="predicted"/>
<dbReference type="HOGENOM" id="CLU_3255511_0_0_9"/>
<reference evidence="1 2" key="1">
    <citation type="submission" date="2010-07" db="EMBL/GenBank/DDBJ databases">
        <authorList>
            <person name="Muzny D."/>
            <person name="Qin X."/>
            <person name="Deng J."/>
            <person name="Jiang H."/>
            <person name="Liu Y."/>
            <person name="Qu J."/>
            <person name="Song X.-Z."/>
            <person name="Zhang L."/>
            <person name="Thornton R."/>
            <person name="Coyle M."/>
            <person name="Francisco L."/>
            <person name="Jackson L."/>
            <person name="Javaid M."/>
            <person name="Korchina V."/>
            <person name="Kovar C."/>
            <person name="Mata R."/>
            <person name="Mathew T."/>
            <person name="Ngo R."/>
            <person name="Nguyen L."/>
            <person name="Nguyen N."/>
            <person name="Okwuonu G."/>
            <person name="Ongeri F."/>
            <person name="Pham C."/>
            <person name="Simmons D."/>
            <person name="Wilczek-Boney K."/>
            <person name="Hale W."/>
            <person name="Jakkamsetti A."/>
            <person name="Pham P."/>
            <person name="Ruth R."/>
            <person name="San Lucas F."/>
            <person name="Warren J."/>
            <person name="Zhang J."/>
            <person name="Zhao Z."/>
            <person name="Zhou C."/>
            <person name="Zhu D."/>
            <person name="Lee S."/>
            <person name="Bess C."/>
            <person name="Blankenburg K."/>
            <person name="Forbes L."/>
            <person name="Fu Q."/>
            <person name="Gubbala S."/>
            <person name="Hirani K."/>
            <person name="Jayaseelan J.C."/>
            <person name="Lara F."/>
            <person name="Munidasa M."/>
            <person name="Palculict T."/>
            <person name="Patil S."/>
            <person name="Pu L.-L."/>
            <person name="Saada N."/>
            <person name="Tang L."/>
            <person name="Weissenberger G."/>
            <person name="Zhu Y."/>
            <person name="Hemphill L."/>
            <person name="Shang Y."/>
            <person name="Youmans B."/>
            <person name="Ayvaz T."/>
            <person name="Ross M."/>
            <person name="Santibanez J."/>
            <person name="Aqrawi P."/>
            <person name="Gross S."/>
            <person name="Joshi V."/>
            <person name="Fowler G."/>
            <person name="Nazareth L."/>
            <person name="Reid J."/>
            <person name="Worley K."/>
            <person name="Petrosino J."/>
            <person name="Highlander S."/>
            <person name="Gibbs R."/>
        </authorList>
    </citation>
    <scope>NUCLEOTIDE SEQUENCE [LARGE SCALE GENOMIC DNA]</scope>
    <source>
        <strain evidence="1 2">ATCC BAA-1640</strain>
    </source>
</reference>
<evidence type="ECO:0000313" key="2">
    <source>
        <dbReference type="Proteomes" id="UP000003280"/>
    </source>
</evidence>
<dbReference type="AlphaFoldDB" id="E0NJH6"/>
<dbReference type="Proteomes" id="UP000003280">
    <property type="component" value="Unassembled WGS sequence"/>
</dbReference>